<dbReference type="InterPro" id="IPR015421">
    <property type="entry name" value="PyrdxlP-dep_Trfase_major"/>
</dbReference>
<dbReference type="OMA" id="CACAGRY"/>
<feature type="region of interest" description="Disordered" evidence="2">
    <location>
        <begin position="183"/>
        <end position="218"/>
    </location>
</feature>
<dbReference type="AlphaFoldDB" id="F2U9F4"/>
<dbReference type="InterPro" id="IPR015424">
    <property type="entry name" value="PyrdxlP-dep_Trfase"/>
</dbReference>
<feature type="compositionally biased region" description="Basic and acidic residues" evidence="2">
    <location>
        <begin position="717"/>
        <end position="733"/>
    </location>
</feature>
<dbReference type="GeneID" id="16074968"/>
<dbReference type="PANTHER" id="PTHR43686:SF1">
    <property type="entry name" value="AMINOTRAN_5 DOMAIN-CONTAINING PROTEIN"/>
    <property type="match status" value="1"/>
</dbReference>
<dbReference type="PANTHER" id="PTHR43686">
    <property type="entry name" value="SULFURTRANSFERASE-RELATED"/>
    <property type="match status" value="1"/>
</dbReference>
<reference evidence="4" key="1">
    <citation type="submission" date="2009-08" db="EMBL/GenBank/DDBJ databases">
        <title>Annotation of Salpingoeca rosetta.</title>
        <authorList>
            <consortium name="The Broad Institute Genome Sequencing Platform"/>
            <person name="Russ C."/>
            <person name="Cuomo C."/>
            <person name="Burger G."/>
            <person name="Gray M.W."/>
            <person name="Holland P.W.H."/>
            <person name="King N."/>
            <person name="Lang F.B.F."/>
            <person name="Roger A.J."/>
            <person name="Ruiz-Trillo I."/>
            <person name="Young S.K."/>
            <person name="Zeng Q."/>
            <person name="Gargeya S."/>
            <person name="Alvarado L."/>
            <person name="Berlin A."/>
            <person name="Chapman S.B."/>
            <person name="Chen Z."/>
            <person name="Freedman E."/>
            <person name="Gellesch M."/>
            <person name="Goldberg J."/>
            <person name="Griggs A."/>
            <person name="Gujja S."/>
            <person name="Heilman E."/>
            <person name="Heiman D."/>
            <person name="Howarth C."/>
            <person name="Mehta T."/>
            <person name="Neiman D."/>
            <person name="Pearson M."/>
            <person name="Roberts A."/>
            <person name="Saif S."/>
            <person name="Shea T."/>
            <person name="Shenoy N."/>
            <person name="Sisk P."/>
            <person name="Stolte C."/>
            <person name="Sykes S."/>
            <person name="White J."/>
            <person name="Yandava C."/>
            <person name="Haas B."/>
            <person name="Nusbaum C."/>
            <person name="Birren B."/>
        </authorList>
    </citation>
    <scope>NUCLEOTIDE SEQUENCE [LARGE SCALE GENOMIC DNA]</scope>
    <source>
        <strain evidence="4">ATCC 50818</strain>
    </source>
</reference>
<keyword evidence="1" id="KW-0479">Metal-binding</keyword>
<sequence>MSGEARFASRAWGSDVADPGKEELGHASTASDFDAFAEFVRNDMVGSDYRITTPYGERKLVYADSTASGRSLRSIEDTIMSHVMPLYGNTHSGASACGRQTTQFVEEARQLIKNCTNATDADVLIFAGTGCTGAVHKLASILAKTMAEQHSSKDGEAPAFKCSFPGCSRVFRDQQSVLLHSRTHTDGEASGFAAETVTPASESTERQEQRPHSVDAGDDVHGVVFVGPMEHHSNILPWTELPHVRVVRIRAGADGRTDQDDLRSAIARFAHVRMKVGSFSAASNVTGIMEDVDGITVLLHQHGCLACWDYAAAGPHVQVDMNPKVPGLAPHLIAKDAVFLSPHKFPGGPSTPGILIAKRDLIAASAPAVPGGGTVFYVSRTKHRYLESPEEREEGGTPNIIGAVRAGLVFQYQAAAATPRIREREQAIAQRVQSALGSHPRIHVLGHPHAQRLPVFSFMIRYPQSPKFLHWSFVTVLLNDLFGIQCRGGCLCAGPYGHDLLHISENDAEAIESALIAKREILRPGFVRVSVPYYWTDAQTDGLISAIRFVADHGHLFLQDYTFYVDSGEYRHKSLRKTSPHRLWLHDLSFTTGSKVEVGSLKRNTDRMAQRLPHTKSLQELVDDAAQLCKGRKQPITPDLDPDMVVGLGPEQSHLRWFACEGEEQSAVNSSGDEDDGDDGDDGTIHLLGKRVGDTAADVCPLVSFARNAAASAGEESTARDDGADGAGDRVHTDNGTASKEAAEDHRNPSSAPPAPTPPADGKKAKGTDMTLTHDDGHERSEDEPKTKRSKLARPDPKLWPKVPKSLLRPIGEAIRQFSMITDGDRVLIGLSGGKDSLTLLHCLHALQRRAPISFKLAAVTMNPNFPGFDPAPLKAYLAKLGVEYFFETQDLLQLAKDTKPSSICSWCSRMKRGILYTVARREGYNVLALGQHLDDLAESFIMTAFHNGKLRTMNAHYLNDKGDLRIIRPLAFVRERQTRAFAVANGLPVIQENCPACFEEPQERYRIKTMLAQQEHLFPNLLSNMRKALLPLMREGYDAAMTAVASGASTGGDGASTE</sequence>
<feature type="compositionally biased region" description="Acidic residues" evidence="2">
    <location>
        <begin position="672"/>
        <end position="682"/>
    </location>
</feature>
<organism evidence="5">
    <name type="scientific">Salpingoeca rosetta (strain ATCC 50818 / BSB-021)</name>
    <dbReference type="NCBI Taxonomy" id="946362"/>
    <lineage>
        <taxon>Eukaryota</taxon>
        <taxon>Choanoflagellata</taxon>
        <taxon>Craspedida</taxon>
        <taxon>Salpingoecidae</taxon>
        <taxon>Salpingoeca</taxon>
    </lineage>
</organism>
<dbReference type="Gene3D" id="3.30.160.60">
    <property type="entry name" value="Classic Zinc Finger"/>
    <property type="match status" value="1"/>
</dbReference>
<evidence type="ECO:0000256" key="2">
    <source>
        <dbReference type="SAM" id="MobiDB-lite"/>
    </source>
</evidence>
<dbReference type="SUPFAM" id="SSF53383">
    <property type="entry name" value="PLP-dependent transferases"/>
    <property type="match status" value="2"/>
</dbReference>
<dbReference type="PROSITE" id="PS00028">
    <property type="entry name" value="ZINC_FINGER_C2H2_1"/>
    <property type="match status" value="1"/>
</dbReference>
<feature type="region of interest" description="Disordered" evidence="2">
    <location>
        <begin position="711"/>
        <end position="801"/>
    </location>
</feature>
<dbReference type="RefSeq" id="XP_004994387.1">
    <property type="nucleotide sequence ID" value="XM_004994330.1"/>
</dbReference>
<feature type="domain" description="C2H2-type" evidence="3">
    <location>
        <begin position="160"/>
        <end position="189"/>
    </location>
</feature>
<dbReference type="eggNOG" id="KOG2840">
    <property type="taxonomic scope" value="Eukaryota"/>
</dbReference>
<dbReference type="PROSITE" id="PS50157">
    <property type="entry name" value="ZINC_FINGER_C2H2_2"/>
    <property type="match status" value="1"/>
</dbReference>
<keyword evidence="1" id="KW-0863">Zinc-finger</keyword>
<dbReference type="InterPro" id="IPR013087">
    <property type="entry name" value="Znf_C2H2_type"/>
</dbReference>
<dbReference type="KEGG" id="sre:PTSG_05068"/>
<proteinExistence type="predicted"/>
<accession>F2U9F4</accession>
<name>F2U9F4_SALR5</name>
<protein>
    <submittedName>
        <fullName evidence="4">PP-loop domain-containing protein</fullName>
    </submittedName>
</protein>
<dbReference type="Gene3D" id="3.40.50.620">
    <property type="entry name" value="HUPs"/>
    <property type="match status" value="1"/>
</dbReference>
<evidence type="ECO:0000256" key="1">
    <source>
        <dbReference type="PROSITE-ProRule" id="PRU00042"/>
    </source>
</evidence>
<feature type="compositionally biased region" description="Basic and acidic residues" evidence="2">
    <location>
        <begin position="761"/>
        <end position="799"/>
    </location>
</feature>
<dbReference type="EMBL" id="GL832965">
    <property type="protein sequence ID" value="EGD73357.1"/>
    <property type="molecule type" value="Genomic_DNA"/>
</dbReference>
<dbReference type="SUPFAM" id="SSF52402">
    <property type="entry name" value="Adenine nucleotide alpha hydrolases-like"/>
    <property type="match status" value="1"/>
</dbReference>
<evidence type="ECO:0000313" key="5">
    <source>
        <dbReference type="Proteomes" id="UP000007799"/>
    </source>
</evidence>
<evidence type="ECO:0000313" key="4">
    <source>
        <dbReference type="EMBL" id="EGD73357.1"/>
    </source>
</evidence>
<evidence type="ECO:0000259" key="3">
    <source>
        <dbReference type="PROSITE" id="PS50157"/>
    </source>
</evidence>
<dbReference type="InterPro" id="IPR000192">
    <property type="entry name" value="Aminotrans_V_dom"/>
</dbReference>
<dbReference type="CDD" id="cd24138">
    <property type="entry name" value="TtcA-like"/>
    <property type="match status" value="1"/>
</dbReference>
<dbReference type="Proteomes" id="UP000007799">
    <property type="component" value="Unassembled WGS sequence"/>
</dbReference>
<dbReference type="Gene3D" id="3.40.640.10">
    <property type="entry name" value="Type I PLP-dependent aspartate aminotransferase-like (Major domain)"/>
    <property type="match status" value="1"/>
</dbReference>
<keyword evidence="1" id="KW-0862">Zinc</keyword>
<dbReference type="Pfam" id="PF00266">
    <property type="entry name" value="Aminotran_5"/>
    <property type="match status" value="2"/>
</dbReference>
<dbReference type="STRING" id="946362.F2U9F4"/>
<feature type="region of interest" description="Disordered" evidence="2">
    <location>
        <begin position="662"/>
        <end position="687"/>
    </location>
</feature>
<gene>
    <name evidence="4" type="ORF">PTSG_05068</name>
</gene>
<dbReference type="InterPro" id="IPR014729">
    <property type="entry name" value="Rossmann-like_a/b/a_fold"/>
</dbReference>
<dbReference type="InParanoid" id="F2U9F4"/>
<feature type="compositionally biased region" description="Basic and acidic residues" evidence="2">
    <location>
        <begin position="203"/>
        <end position="218"/>
    </location>
</feature>
<dbReference type="SMART" id="SM00355">
    <property type="entry name" value="ZnF_C2H2"/>
    <property type="match status" value="1"/>
</dbReference>
<dbReference type="OrthoDB" id="420046at2759"/>
<dbReference type="Pfam" id="PF01171">
    <property type="entry name" value="ATP_bind_3"/>
    <property type="match status" value="1"/>
</dbReference>
<dbReference type="GO" id="GO:0008270">
    <property type="term" value="F:zinc ion binding"/>
    <property type="evidence" value="ECO:0007669"/>
    <property type="project" value="UniProtKB-KW"/>
</dbReference>
<keyword evidence="5" id="KW-1185">Reference proteome</keyword>
<dbReference type="InterPro" id="IPR011063">
    <property type="entry name" value="TilS/TtcA_N"/>
</dbReference>